<dbReference type="Proteomes" id="UP001596242">
    <property type="component" value="Unassembled WGS sequence"/>
</dbReference>
<dbReference type="EMBL" id="JBHSPT010000008">
    <property type="protein sequence ID" value="MFC6054694.1"/>
    <property type="molecule type" value="Genomic_DNA"/>
</dbReference>
<keyword evidence="2" id="KW-1185">Reference proteome</keyword>
<proteinExistence type="predicted"/>
<sequence length="432" mass="47554">MGRSTAEVTAALAALAADKSMAQRLLGRLVPDGGLLVALSAAEVERFCWYELPRKWHADTSEQQRAVAVLADLLTGVGRVRAAAVCTSATTAQVLAAWQRSEEAGFAAYRKAAAASPTTPPDVPELSWGQVLGIQETLARTNLERRLEQALDEGELDPDARAFPAARRRLVQHWLTTARSAFEGRTPLEAVSRERRESWAEAPPAERRALLAAVLPALEESVAAPVDTAEPLRWLLEQIGDGVTLTQAGYLPRELVAAAFVRYPHWYPIGKGPRSEADLFQLAHLHELARIHRLVTKRHRMLKLSPVGRAQLTDHWLRQHTAALAWLGTTAAERQVAESALCVLWAEPRLREDLRDAVHPVLAAGFTHGDGTAMEAKDTERLLWRFWHTGRELGYLEERDRSIDAPISLSATGRPAALAALRLLAEGPRDHI</sequence>
<comment type="caution">
    <text evidence="1">The sequence shown here is derived from an EMBL/GenBank/DDBJ whole genome shotgun (WGS) entry which is preliminary data.</text>
</comment>
<dbReference type="RefSeq" id="WP_386393422.1">
    <property type="nucleotide sequence ID" value="NZ_JBHSPT010000008.1"/>
</dbReference>
<accession>A0ABW1LT36</accession>
<reference evidence="2" key="1">
    <citation type="journal article" date="2019" name="Int. J. Syst. Evol. Microbiol.">
        <title>The Global Catalogue of Microorganisms (GCM) 10K type strain sequencing project: providing services to taxonomists for standard genome sequencing and annotation.</title>
        <authorList>
            <consortium name="The Broad Institute Genomics Platform"/>
            <consortium name="The Broad Institute Genome Sequencing Center for Infectious Disease"/>
            <person name="Wu L."/>
            <person name="Ma J."/>
        </authorList>
    </citation>
    <scope>NUCLEOTIDE SEQUENCE [LARGE SCALE GENOMIC DNA]</scope>
    <source>
        <strain evidence="2">JCM 12763</strain>
    </source>
</reference>
<gene>
    <name evidence="1" type="ORF">ACFP50_04210</name>
</gene>
<protein>
    <submittedName>
        <fullName evidence="1">Uncharacterized protein</fullName>
    </submittedName>
</protein>
<organism evidence="1 2">
    <name type="scientific">Streptomyces pratens</name>
    <dbReference type="NCBI Taxonomy" id="887456"/>
    <lineage>
        <taxon>Bacteria</taxon>
        <taxon>Bacillati</taxon>
        <taxon>Actinomycetota</taxon>
        <taxon>Actinomycetes</taxon>
        <taxon>Kitasatosporales</taxon>
        <taxon>Streptomycetaceae</taxon>
        <taxon>Streptomyces</taxon>
    </lineage>
</organism>
<evidence type="ECO:0000313" key="2">
    <source>
        <dbReference type="Proteomes" id="UP001596242"/>
    </source>
</evidence>
<name>A0ABW1LT36_9ACTN</name>
<evidence type="ECO:0000313" key="1">
    <source>
        <dbReference type="EMBL" id="MFC6054694.1"/>
    </source>
</evidence>